<dbReference type="Proteomes" id="UP000762676">
    <property type="component" value="Unassembled WGS sequence"/>
</dbReference>
<reference evidence="1 2" key="1">
    <citation type="journal article" date="2021" name="Elife">
        <title>Chloroplast acquisition without the gene transfer in kleptoplastic sea slugs, Plakobranchus ocellatus.</title>
        <authorList>
            <person name="Maeda T."/>
            <person name="Takahashi S."/>
            <person name="Yoshida T."/>
            <person name="Shimamura S."/>
            <person name="Takaki Y."/>
            <person name="Nagai Y."/>
            <person name="Toyoda A."/>
            <person name="Suzuki Y."/>
            <person name="Arimoto A."/>
            <person name="Ishii H."/>
            <person name="Satoh N."/>
            <person name="Nishiyama T."/>
            <person name="Hasebe M."/>
            <person name="Maruyama T."/>
            <person name="Minagawa J."/>
            <person name="Obokata J."/>
            <person name="Shigenobu S."/>
        </authorList>
    </citation>
    <scope>NUCLEOTIDE SEQUENCE [LARGE SCALE GENOMIC DNA]</scope>
</reference>
<gene>
    <name evidence="1" type="ORF">ElyMa_006419400</name>
</gene>
<dbReference type="AlphaFoldDB" id="A0AAV4HX04"/>
<comment type="caution">
    <text evidence="1">The sequence shown here is derived from an EMBL/GenBank/DDBJ whole genome shotgun (WGS) entry which is preliminary data.</text>
</comment>
<name>A0AAV4HX04_9GAST</name>
<dbReference type="EMBL" id="BMAT01012884">
    <property type="protein sequence ID" value="GFS01272.1"/>
    <property type="molecule type" value="Genomic_DNA"/>
</dbReference>
<evidence type="ECO:0008006" key="3">
    <source>
        <dbReference type="Google" id="ProtNLM"/>
    </source>
</evidence>
<evidence type="ECO:0000313" key="2">
    <source>
        <dbReference type="Proteomes" id="UP000762676"/>
    </source>
</evidence>
<evidence type="ECO:0000313" key="1">
    <source>
        <dbReference type="EMBL" id="GFS01272.1"/>
    </source>
</evidence>
<accession>A0AAV4HX04</accession>
<protein>
    <recommendedName>
        <fullName evidence="3">RNase H type-1 domain-containing protein</fullName>
    </recommendedName>
</protein>
<sequence length="94" mass="10677">MLFTAEKQLLEFRARVGELTLKWIPGPSNIEGNEKANNLPKLGLDQEETALKYQEAKIMIKMAAGDRWERDMKILTNEMTSTNSAESNKHPSLD</sequence>
<organism evidence="1 2">
    <name type="scientific">Elysia marginata</name>
    <dbReference type="NCBI Taxonomy" id="1093978"/>
    <lineage>
        <taxon>Eukaryota</taxon>
        <taxon>Metazoa</taxon>
        <taxon>Spiralia</taxon>
        <taxon>Lophotrochozoa</taxon>
        <taxon>Mollusca</taxon>
        <taxon>Gastropoda</taxon>
        <taxon>Heterobranchia</taxon>
        <taxon>Euthyneura</taxon>
        <taxon>Panpulmonata</taxon>
        <taxon>Sacoglossa</taxon>
        <taxon>Placobranchoidea</taxon>
        <taxon>Plakobranchidae</taxon>
        <taxon>Elysia</taxon>
    </lineage>
</organism>
<proteinExistence type="predicted"/>
<keyword evidence="2" id="KW-1185">Reference proteome</keyword>